<organism evidence="1 2">
    <name type="scientific">Flavobacterium piscis</name>
    <dbReference type="NCBI Taxonomy" id="1114874"/>
    <lineage>
        <taxon>Bacteria</taxon>
        <taxon>Pseudomonadati</taxon>
        <taxon>Bacteroidota</taxon>
        <taxon>Flavobacteriia</taxon>
        <taxon>Flavobacteriales</taxon>
        <taxon>Flavobacteriaceae</taxon>
        <taxon>Flavobacterium</taxon>
    </lineage>
</organism>
<comment type="caution">
    <text evidence="1">The sequence shown here is derived from an EMBL/GenBank/DDBJ whole genome shotgun (WGS) entry which is preliminary data.</text>
</comment>
<sequence length="97" mass="10269">MKTDLYTKIVLTVIAVCLSILTLQNIDIIPKTYAAEPNKNGNILAAKNYGLVPLNSDGTIDVNITRITTTDELDVNIDEIGGGSVSSGGPIPVNIKN</sequence>
<dbReference type="Proteomes" id="UP001269081">
    <property type="component" value="Unassembled WGS sequence"/>
</dbReference>
<evidence type="ECO:0000313" key="1">
    <source>
        <dbReference type="EMBL" id="MDR7212529.1"/>
    </source>
</evidence>
<accession>A0ABU1YE78</accession>
<dbReference type="EMBL" id="JAVDWQ010000024">
    <property type="protein sequence ID" value="MDR7212529.1"/>
    <property type="molecule type" value="Genomic_DNA"/>
</dbReference>
<reference evidence="1 2" key="1">
    <citation type="submission" date="2023-07" db="EMBL/GenBank/DDBJ databases">
        <title>Sorghum-associated microbial communities from plants grown in Nebraska, USA.</title>
        <authorList>
            <person name="Schachtman D."/>
        </authorList>
    </citation>
    <scope>NUCLEOTIDE SEQUENCE [LARGE SCALE GENOMIC DNA]</scope>
    <source>
        <strain evidence="1 2">4129</strain>
    </source>
</reference>
<proteinExistence type="predicted"/>
<gene>
    <name evidence="1" type="ORF">J2W48_004492</name>
</gene>
<evidence type="ECO:0000313" key="2">
    <source>
        <dbReference type="Proteomes" id="UP001269081"/>
    </source>
</evidence>
<keyword evidence="2" id="KW-1185">Reference proteome</keyword>
<protein>
    <submittedName>
        <fullName evidence="1">Uncharacterized protein</fullName>
    </submittedName>
</protein>
<name>A0ABU1YE78_9FLAO</name>
<dbReference type="RefSeq" id="WP_310284200.1">
    <property type="nucleotide sequence ID" value="NZ_JAVDWQ010000024.1"/>
</dbReference>